<evidence type="ECO:0000259" key="1">
    <source>
        <dbReference type="Pfam" id="PF20150"/>
    </source>
</evidence>
<dbReference type="Proteomes" id="UP000044602">
    <property type="component" value="Unassembled WGS sequence"/>
</dbReference>
<dbReference type="EMBL" id="CVQH01024416">
    <property type="protein sequence ID" value="CRK36892.1"/>
    <property type="molecule type" value="Genomic_DNA"/>
</dbReference>
<dbReference type="PANTHER" id="PTHR35910">
    <property type="entry name" value="2EXR DOMAIN-CONTAINING PROTEIN"/>
    <property type="match status" value="1"/>
</dbReference>
<organism evidence="2 5">
    <name type="scientific">Verticillium longisporum</name>
    <name type="common">Verticillium dahliae var. longisporum</name>
    <dbReference type="NCBI Taxonomy" id="100787"/>
    <lineage>
        <taxon>Eukaryota</taxon>
        <taxon>Fungi</taxon>
        <taxon>Dikarya</taxon>
        <taxon>Ascomycota</taxon>
        <taxon>Pezizomycotina</taxon>
        <taxon>Sordariomycetes</taxon>
        <taxon>Hypocreomycetidae</taxon>
        <taxon>Glomerellales</taxon>
        <taxon>Plectosphaerellaceae</taxon>
        <taxon>Verticillium</taxon>
    </lineage>
</organism>
<name>A0A0G4LAB6_VERLO</name>
<evidence type="ECO:0000313" key="2">
    <source>
        <dbReference type="EMBL" id="CRK18937.1"/>
    </source>
</evidence>
<feature type="domain" description="2EXR" evidence="1">
    <location>
        <begin position="4"/>
        <end position="99"/>
    </location>
</feature>
<dbReference type="InterPro" id="IPR045518">
    <property type="entry name" value="2EXR"/>
</dbReference>
<keyword evidence="4" id="KW-1185">Reference proteome</keyword>
<gene>
    <name evidence="3" type="ORF">BN1708_007233</name>
    <name evidence="2" type="ORF">BN1723_011725</name>
</gene>
<evidence type="ECO:0000313" key="4">
    <source>
        <dbReference type="Proteomes" id="UP000044602"/>
    </source>
</evidence>
<dbReference type="EMBL" id="CVQI01009446">
    <property type="protein sequence ID" value="CRK18937.1"/>
    <property type="molecule type" value="Genomic_DNA"/>
</dbReference>
<dbReference type="Proteomes" id="UP000045706">
    <property type="component" value="Unassembled WGS sequence"/>
</dbReference>
<evidence type="ECO:0000313" key="5">
    <source>
        <dbReference type="Proteomes" id="UP000045706"/>
    </source>
</evidence>
<dbReference type="AlphaFoldDB" id="A0A0G4LAB6"/>
<dbReference type="Pfam" id="PF20150">
    <property type="entry name" value="2EXR"/>
    <property type="match status" value="1"/>
</dbReference>
<protein>
    <recommendedName>
        <fullName evidence="1">2EXR domain-containing protein</fullName>
    </recommendedName>
</protein>
<proteinExistence type="predicted"/>
<reference evidence="4 5" key="1">
    <citation type="submission" date="2015-05" db="EMBL/GenBank/DDBJ databases">
        <authorList>
            <person name="Fogelqvist Johan"/>
        </authorList>
    </citation>
    <scope>NUCLEOTIDE SEQUENCE [LARGE SCALE GENOMIC DNA]</scope>
    <source>
        <strain evidence="3">VL1</strain>
        <strain evidence="2">VL2</strain>
    </source>
</reference>
<accession>A0A0G4LAB6</accession>
<evidence type="ECO:0000313" key="3">
    <source>
        <dbReference type="EMBL" id="CRK36892.1"/>
    </source>
</evidence>
<dbReference type="PANTHER" id="PTHR35910:SF1">
    <property type="entry name" value="2EXR DOMAIN-CONTAINING PROTEIN"/>
    <property type="match status" value="1"/>
</dbReference>
<sequence>MTMFHPFSRLPAELRLHIWNLAAEPRRVMILGISCYSYEGGAMVGHELFTSRTPVPAVLHACCEARQLPSYRKAFASQFASAPESRQDYVWVDFAADTIQCSESLVWFSPEERPLIRHLRMEVYNQDDFEEEGMAMMRELTDLKSLDILYGYDLKHWFGMYDWDFGVCSKDRIRLISSVTQEIWDEARCRQAGKKHLEEVVSDDGGSTD</sequence>